<dbReference type="Pfam" id="PF11903">
    <property type="entry name" value="ParD_like"/>
    <property type="match status" value="1"/>
</dbReference>
<dbReference type="InterPro" id="IPR021831">
    <property type="entry name" value="ParD-like"/>
</dbReference>
<sequence>MGLPLRISDEIVRWAREEAETSDRSLTSQIEHWVRLGMAVEAVLGHGQVRELKRRGKALLSLPDALAYAESAEGQSEMRLHLDTSGQPLYSADPERPGGIVRENPDGTRTRGKFVGRVFIPETPDAS</sequence>
<evidence type="ECO:0000313" key="3">
    <source>
        <dbReference type="Proteomes" id="UP000182719"/>
    </source>
</evidence>
<organism evidence="2 3">
    <name type="scientific">Stigmatella aurantiaca</name>
    <dbReference type="NCBI Taxonomy" id="41"/>
    <lineage>
        <taxon>Bacteria</taxon>
        <taxon>Pseudomonadati</taxon>
        <taxon>Myxococcota</taxon>
        <taxon>Myxococcia</taxon>
        <taxon>Myxococcales</taxon>
        <taxon>Cystobacterineae</taxon>
        <taxon>Archangiaceae</taxon>
        <taxon>Stigmatella</taxon>
    </lineage>
</organism>
<feature type="region of interest" description="Disordered" evidence="1">
    <location>
        <begin position="85"/>
        <end position="111"/>
    </location>
</feature>
<gene>
    <name evidence="2" type="ORF">SAMN05444354_105239</name>
</gene>
<proteinExistence type="predicted"/>
<dbReference type="OrthoDB" id="5422561at2"/>
<dbReference type="Proteomes" id="UP000182719">
    <property type="component" value="Unassembled WGS sequence"/>
</dbReference>
<accession>A0A1H7PBQ5</accession>
<protein>
    <submittedName>
        <fullName evidence="2">ParD-like antitoxin of type II toxin-antitoxin system</fullName>
    </submittedName>
</protein>
<dbReference type="EMBL" id="FOAP01000005">
    <property type="protein sequence ID" value="SEL33201.1"/>
    <property type="molecule type" value="Genomic_DNA"/>
</dbReference>
<dbReference type="AlphaFoldDB" id="A0A1H7PBQ5"/>
<name>A0A1H7PBQ5_STIAU</name>
<evidence type="ECO:0000256" key="1">
    <source>
        <dbReference type="SAM" id="MobiDB-lite"/>
    </source>
</evidence>
<evidence type="ECO:0000313" key="2">
    <source>
        <dbReference type="EMBL" id="SEL33201.1"/>
    </source>
</evidence>
<reference evidence="3" key="1">
    <citation type="submission" date="2016-10" db="EMBL/GenBank/DDBJ databases">
        <authorList>
            <person name="Varghese N."/>
            <person name="Submissions S."/>
        </authorList>
    </citation>
    <scope>NUCLEOTIDE SEQUENCE [LARGE SCALE GENOMIC DNA]</scope>
    <source>
        <strain evidence="3">DSM 17044</strain>
    </source>
</reference>
<keyword evidence="3" id="KW-1185">Reference proteome</keyword>
<dbReference type="RefSeq" id="WP_075006558.1">
    <property type="nucleotide sequence ID" value="NZ_FOAP01000005.1"/>
</dbReference>